<proteinExistence type="predicted"/>
<keyword evidence="3" id="KW-1133">Transmembrane helix</keyword>
<dbReference type="RefSeq" id="WP_129876104.1">
    <property type="nucleotide sequence ID" value="NZ_SEWG01000003.1"/>
</dbReference>
<sequence>MLIHQHKTLFLRIILFAVLLVWARDALSQAYIGQRKTVNYEKRQYNAGTQNWKIRQDAQGRMYFANNEGVLVFDGAYWQLYPLPNKTIVRSLEFGADKRLYVGGQDEIGYFSPAKNGLLVFTSLKSLIPAADQAFSDIWDISSYGKDIFFRTHDKIFRYSNSKITVYHSPSWLFLGTFGDKLLAHDERKGVLAFANGGWEPFIAKADLPGGFYITNISKFNDTTGLVTTAKDGLYRLSGNKLTYFNLNGAGVDNHQHFSGATALNDGTYLAGTYINGIYQFDKYGNIIENIGKKEGLQNINVRCMYTDVNHNVWLGLDNGIDYIAYNNAVKHINPLIFKDGGGYGAALFKNNLYFALSNGVYQLPVNGVDDLSYLKNAFKLIGEGQTWNLAQVSGRLLAGKDDGLFEIVGDRLSPVYNATGFWTFQSLKNKAGEPLIAAGNYYGVRLFDNKSVTLADKGSVGKYYESARFLQVDGHNLIWTSHPYRGVYKLDPNTGSVKTYTKEQGLPSTLNNFVFKIKGRIVIATEKGIYEYDAASDRFIQSPQFKKVFGDRGLRYLKEDAAGNVWFVEGKSVGVADYSSAPIIINIPELNNRILSGFENIYPVNANNVFVGSENGFYHINYAKYKQNIRPLNAYIRRVKATYGTDSLLFGGYFAGVSDDKKQTAENAPSLAHTWNSLHFEYSSPIFEEQSNAEYSYLLEGFDKEWSEWSKRSEKDYTNLSAGSYTFKVKARNHQNNESAISSYSFVINPPWYKTVWAYILYLVIFAGALYYLYKLQEKRHIIKQQKQLLAQHQKNEEEQKQIAYLHQLELERSEKEVMNLKNEKLQSEIEFKTSELASAALNIVQKKEFLLKVKDELQRLQKSGKDMVEVGEIKKLLRLLAEENKINEEWEQFSIHFDKVHSGFLTIIKDRYPSINQQELKLCAYLIMNLSSKEIAQLMAISVRGVEISRYRLRKKLQIPTEMNLFEFLFNIQRELMR</sequence>
<evidence type="ECO:0000256" key="3">
    <source>
        <dbReference type="SAM" id="Phobius"/>
    </source>
</evidence>
<feature type="coiled-coil region" evidence="2">
    <location>
        <begin position="777"/>
        <end position="844"/>
    </location>
</feature>
<keyword evidence="1" id="KW-0597">Phosphoprotein</keyword>
<reference evidence="5 6" key="1">
    <citation type="submission" date="2019-02" db="EMBL/GenBank/DDBJ databases">
        <title>Bacterial novel species Mucilaginibacter sp. 17JY9-4 isolated from soil.</title>
        <authorList>
            <person name="Jung H.-Y."/>
        </authorList>
    </citation>
    <scope>NUCLEOTIDE SEQUENCE [LARGE SCALE GENOMIC DNA]</scope>
    <source>
        <strain evidence="5 6">17JY9-4</strain>
    </source>
</reference>
<keyword evidence="2" id="KW-0175">Coiled coil</keyword>
<dbReference type="InterPro" id="IPR016032">
    <property type="entry name" value="Sig_transdc_resp-reg_C-effctor"/>
</dbReference>
<dbReference type="InterPro" id="IPR015943">
    <property type="entry name" value="WD40/YVTN_repeat-like_dom_sf"/>
</dbReference>
<dbReference type="GO" id="GO:0006355">
    <property type="term" value="P:regulation of DNA-templated transcription"/>
    <property type="evidence" value="ECO:0007669"/>
    <property type="project" value="InterPro"/>
</dbReference>
<feature type="transmembrane region" description="Helical" evidence="3">
    <location>
        <begin position="757"/>
        <end position="775"/>
    </location>
</feature>
<dbReference type="OrthoDB" id="9809670at2"/>
<evidence type="ECO:0000259" key="4">
    <source>
        <dbReference type="Pfam" id="PF07495"/>
    </source>
</evidence>
<keyword evidence="3" id="KW-0472">Membrane</keyword>
<dbReference type="InterPro" id="IPR011123">
    <property type="entry name" value="Y_Y_Y"/>
</dbReference>
<dbReference type="GO" id="GO:0003677">
    <property type="term" value="F:DNA binding"/>
    <property type="evidence" value="ECO:0007669"/>
    <property type="project" value="InterPro"/>
</dbReference>
<name>A0A4Q5LLD9_9SPHI</name>
<keyword evidence="6" id="KW-1185">Reference proteome</keyword>
<dbReference type="Gene3D" id="1.10.10.10">
    <property type="entry name" value="Winged helix-like DNA-binding domain superfamily/Winged helix DNA-binding domain"/>
    <property type="match status" value="1"/>
</dbReference>
<dbReference type="SUPFAM" id="SSF46894">
    <property type="entry name" value="C-terminal effector domain of the bipartite response regulators"/>
    <property type="match status" value="1"/>
</dbReference>
<dbReference type="InterPro" id="IPR013783">
    <property type="entry name" value="Ig-like_fold"/>
</dbReference>
<dbReference type="Pfam" id="PF07495">
    <property type="entry name" value="Y_Y_Y"/>
    <property type="match status" value="1"/>
</dbReference>
<evidence type="ECO:0000256" key="1">
    <source>
        <dbReference type="ARBA" id="ARBA00022553"/>
    </source>
</evidence>
<evidence type="ECO:0000313" key="5">
    <source>
        <dbReference type="EMBL" id="RYU90544.1"/>
    </source>
</evidence>
<dbReference type="PANTHER" id="PTHR43547:SF2">
    <property type="entry name" value="HYBRID SIGNAL TRANSDUCTION HISTIDINE KINASE C"/>
    <property type="match status" value="1"/>
</dbReference>
<organism evidence="5 6">
    <name type="scientific">Mucilaginibacter terrigena</name>
    <dbReference type="NCBI Taxonomy" id="2492395"/>
    <lineage>
        <taxon>Bacteria</taxon>
        <taxon>Pseudomonadati</taxon>
        <taxon>Bacteroidota</taxon>
        <taxon>Sphingobacteriia</taxon>
        <taxon>Sphingobacteriales</taxon>
        <taxon>Sphingobacteriaceae</taxon>
        <taxon>Mucilaginibacter</taxon>
    </lineage>
</organism>
<dbReference type="PANTHER" id="PTHR43547">
    <property type="entry name" value="TWO-COMPONENT HISTIDINE KINASE"/>
    <property type="match status" value="1"/>
</dbReference>
<dbReference type="Proteomes" id="UP000293331">
    <property type="component" value="Unassembled WGS sequence"/>
</dbReference>
<dbReference type="GO" id="GO:0000155">
    <property type="term" value="F:phosphorelay sensor kinase activity"/>
    <property type="evidence" value="ECO:0007669"/>
    <property type="project" value="TreeGrafter"/>
</dbReference>
<evidence type="ECO:0000256" key="2">
    <source>
        <dbReference type="SAM" id="Coils"/>
    </source>
</evidence>
<feature type="domain" description="Two component regulator three Y" evidence="4">
    <location>
        <begin position="688"/>
        <end position="749"/>
    </location>
</feature>
<keyword evidence="3" id="KW-0812">Transmembrane</keyword>
<dbReference type="Gene3D" id="2.60.40.10">
    <property type="entry name" value="Immunoglobulins"/>
    <property type="match status" value="1"/>
</dbReference>
<dbReference type="SUPFAM" id="SSF63829">
    <property type="entry name" value="Calcium-dependent phosphotriesterase"/>
    <property type="match status" value="2"/>
</dbReference>
<comment type="caution">
    <text evidence="5">The sequence shown here is derived from an EMBL/GenBank/DDBJ whole genome shotgun (WGS) entry which is preliminary data.</text>
</comment>
<dbReference type="Gene3D" id="2.130.10.10">
    <property type="entry name" value="YVTN repeat-like/Quinoprotein amine dehydrogenase"/>
    <property type="match status" value="2"/>
</dbReference>
<gene>
    <name evidence="5" type="ORF">EWM62_07770</name>
</gene>
<evidence type="ECO:0000313" key="6">
    <source>
        <dbReference type="Proteomes" id="UP000293331"/>
    </source>
</evidence>
<protein>
    <submittedName>
        <fullName evidence="5">Transcriptional regulator</fullName>
    </submittedName>
</protein>
<accession>A0A4Q5LLD9</accession>
<dbReference type="InterPro" id="IPR036388">
    <property type="entry name" value="WH-like_DNA-bd_sf"/>
</dbReference>
<dbReference type="AlphaFoldDB" id="A0A4Q5LLD9"/>
<dbReference type="EMBL" id="SEWG01000003">
    <property type="protein sequence ID" value="RYU90544.1"/>
    <property type="molecule type" value="Genomic_DNA"/>
</dbReference>